<keyword evidence="5" id="KW-0813">Transport</keyword>
<comment type="subcellular location">
    <subcellularLocation>
        <location evidence="2">Cell membrane</location>
        <topology evidence="2">Lipid-anchor</topology>
    </subcellularLocation>
</comment>
<accession>A0A9D1JV88</accession>
<dbReference type="PROSITE" id="PS51257">
    <property type="entry name" value="PROKAR_LIPOPROTEIN"/>
    <property type="match status" value="1"/>
</dbReference>
<dbReference type="GO" id="GO:0006817">
    <property type="term" value="P:phosphate ion transport"/>
    <property type="evidence" value="ECO:0007669"/>
    <property type="project" value="UniProtKB-KW"/>
</dbReference>
<name>A0A9D1JV88_9FIRM</name>
<dbReference type="PANTHER" id="PTHR30570">
    <property type="entry name" value="PERIPLASMIC PHOSPHATE BINDING COMPONENT OF PHOSPHATE ABC TRANSPORTER"/>
    <property type="match status" value="1"/>
</dbReference>
<keyword evidence="7" id="KW-0564">Palmitate</keyword>
<feature type="domain" description="PBP" evidence="10">
    <location>
        <begin position="50"/>
        <end position="287"/>
    </location>
</feature>
<keyword evidence="6 9" id="KW-0732">Signal</keyword>
<dbReference type="InterPro" id="IPR024370">
    <property type="entry name" value="PBP_domain"/>
</dbReference>
<evidence type="ECO:0000256" key="2">
    <source>
        <dbReference type="ARBA" id="ARBA00004193"/>
    </source>
</evidence>
<reference evidence="11" key="2">
    <citation type="journal article" date="2021" name="PeerJ">
        <title>Extensive microbial diversity within the chicken gut microbiome revealed by metagenomics and culture.</title>
        <authorList>
            <person name="Gilroy R."/>
            <person name="Ravi A."/>
            <person name="Getino M."/>
            <person name="Pursley I."/>
            <person name="Horton D.L."/>
            <person name="Alikhan N.F."/>
            <person name="Baker D."/>
            <person name="Gharbi K."/>
            <person name="Hall N."/>
            <person name="Watson M."/>
            <person name="Adriaenssens E.M."/>
            <person name="Foster-Nyarko E."/>
            <person name="Jarju S."/>
            <person name="Secka A."/>
            <person name="Antonio M."/>
            <person name="Oren A."/>
            <person name="Chaudhuri R.R."/>
            <person name="La Ragione R."/>
            <person name="Hildebrand F."/>
            <person name="Pallen M.J."/>
        </authorList>
    </citation>
    <scope>NUCLEOTIDE SEQUENCE</scope>
    <source>
        <strain evidence="11">ChiHjej10B9-9673</strain>
    </source>
</reference>
<dbReference type="GO" id="GO:0005886">
    <property type="term" value="C:plasma membrane"/>
    <property type="evidence" value="ECO:0007669"/>
    <property type="project" value="UniProtKB-SubCell"/>
</dbReference>
<evidence type="ECO:0000313" key="11">
    <source>
        <dbReference type="EMBL" id="HIS67315.1"/>
    </source>
</evidence>
<proteinExistence type="inferred from homology"/>
<dbReference type="EMBL" id="DVJK01000199">
    <property type="protein sequence ID" value="HIS67315.1"/>
    <property type="molecule type" value="Genomic_DNA"/>
</dbReference>
<comment type="caution">
    <text evidence="11">The sequence shown here is derived from an EMBL/GenBank/DDBJ whole genome shotgun (WGS) entry which is preliminary data.</text>
</comment>
<dbReference type="Pfam" id="PF12849">
    <property type="entry name" value="PBP_like_2"/>
    <property type="match status" value="1"/>
</dbReference>
<sequence>MIRKLFCAALALAMVFALAACGASQTPSSTPGATPEGEVISFTRENFPRLDGSTATAPLAQAVAAVLLGESEDEAADLIDFSRTTESYRQLMAGNADLLIAAEPNAAVFDEMEAAGFEIEMEPVAMDALVFLVNADNPVDSLTLDELRGIYTGEITNWSEVGGDDLEIVPFQRNAESGSQVLMEKLVMDGLEMAEPPEGYMLGSMGDLMDAVKQYDNSANAIGYSVYYYAHDMQMADGLKLLQIDGVAPDADSIGSGEYPFLNPYYVAIDAAEPEGSMTRVLYDWLLGSEGQKLVSMEGYVAIEGR</sequence>
<feature type="signal peptide" evidence="9">
    <location>
        <begin position="1"/>
        <end position="19"/>
    </location>
</feature>
<evidence type="ECO:0000256" key="1">
    <source>
        <dbReference type="ARBA" id="ARBA00002841"/>
    </source>
</evidence>
<reference evidence="11" key="1">
    <citation type="submission" date="2020-10" db="EMBL/GenBank/DDBJ databases">
        <authorList>
            <person name="Gilroy R."/>
        </authorList>
    </citation>
    <scope>NUCLEOTIDE SEQUENCE</scope>
    <source>
        <strain evidence="11">ChiHjej10B9-9673</strain>
    </source>
</reference>
<protein>
    <submittedName>
        <fullName evidence="11">Substrate-binding domain-containing protein</fullName>
    </submittedName>
</protein>
<evidence type="ECO:0000259" key="10">
    <source>
        <dbReference type="Pfam" id="PF12849"/>
    </source>
</evidence>
<dbReference type="Proteomes" id="UP000824001">
    <property type="component" value="Unassembled WGS sequence"/>
</dbReference>
<evidence type="ECO:0000256" key="3">
    <source>
        <dbReference type="ARBA" id="ARBA00008725"/>
    </source>
</evidence>
<organism evidence="11 12">
    <name type="scientific">Candidatus Scatomorpha merdipullorum</name>
    <dbReference type="NCBI Taxonomy" id="2840927"/>
    <lineage>
        <taxon>Bacteria</taxon>
        <taxon>Bacillati</taxon>
        <taxon>Bacillota</taxon>
        <taxon>Clostridia</taxon>
        <taxon>Eubacteriales</taxon>
        <taxon>Candidatus Scatomorpha</taxon>
    </lineage>
</organism>
<evidence type="ECO:0000256" key="9">
    <source>
        <dbReference type="SAM" id="SignalP"/>
    </source>
</evidence>
<dbReference type="InterPro" id="IPR050811">
    <property type="entry name" value="Phosphate_ABC_transporter"/>
</dbReference>
<evidence type="ECO:0000256" key="7">
    <source>
        <dbReference type="ARBA" id="ARBA00023139"/>
    </source>
</evidence>
<evidence type="ECO:0000256" key="4">
    <source>
        <dbReference type="ARBA" id="ARBA00011529"/>
    </source>
</evidence>
<comment type="similarity">
    <text evidence="3">Belongs to the PstS family.</text>
</comment>
<evidence type="ECO:0000256" key="6">
    <source>
        <dbReference type="ARBA" id="ARBA00022729"/>
    </source>
</evidence>
<dbReference type="Gene3D" id="3.40.190.10">
    <property type="entry name" value="Periplasmic binding protein-like II"/>
    <property type="match status" value="2"/>
</dbReference>
<feature type="chain" id="PRO_5039109951" evidence="9">
    <location>
        <begin position="20"/>
        <end position="306"/>
    </location>
</feature>
<evidence type="ECO:0000256" key="5">
    <source>
        <dbReference type="ARBA" id="ARBA00022592"/>
    </source>
</evidence>
<gene>
    <name evidence="11" type="ORF">IAC18_07100</name>
</gene>
<keyword evidence="8" id="KW-0449">Lipoprotein</keyword>
<dbReference type="SUPFAM" id="SSF53850">
    <property type="entry name" value="Periplasmic binding protein-like II"/>
    <property type="match status" value="1"/>
</dbReference>
<evidence type="ECO:0000313" key="12">
    <source>
        <dbReference type="Proteomes" id="UP000824001"/>
    </source>
</evidence>
<comment type="function">
    <text evidence="1">Part of the ABC transporter complex PstSACB involved in phosphate import.</text>
</comment>
<dbReference type="PANTHER" id="PTHR30570:SF1">
    <property type="entry name" value="PHOSPHATE-BINDING PROTEIN PSTS"/>
    <property type="match status" value="1"/>
</dbReference>
<evidence type="ECO:0000256" key="8">
    <source>
        <dbReference type="ARBA" id="ARBA00023288"/>
    </source>
</evidence>
<keyword evidence="5" id="KW-0592">Phosphate transport</keyword>
<dbReference type="AlphaFoldDB" id="A0A9D1JV88"/>
<comment type="subunit">
    <text evidence="4">The complex is composed of two ATP-binding proteins (PstB), two transmembrane proteins (PstC and PstA) and a solute-binding protein (PstS).</text>
</comment>